<protein>
    <submittedName>
        <fullName evidence="2">DUF5518 domain-containing protein</fullName>
    </submittedName>
</protein>
<dbReference type="InterPro" id="IPR040493">
    <property type="entry name" value="DUF5518"/>
</dbReference>
<organism evidence="2 3">
    <name type="scientific">Methanobacterium alkalithermotolerans</name>
    <dbReference type="NCBI Taxonomy" id="2731220"/>
    <lineage>
        <taxon>Archaea</taxon>
        <taxon>Methanobacteriati</taxon>
        <taxon>Methanobacteriota</taxon>
        <taxon>Methanomada group</taxon>
        <taxon>Methanobacteria</taxon>
        <taxon>Methanobacteriales</taxon>
        <taxon>Methanobacteriaceae</taxon>
        <taxon>Methanobacterium</taxon>
    </lineage>
</organism>
<feature type="transmembrane region" description="Helical" evidence="1">
    <location>
        <begin position="45"/>
        <end position="67"/>
    </location>
</feature>
<dbReference type="KEGG" id="meme:HYG87_00995"/>
<evidence type="ECO:0000313" key="2">
    <source>
        <dbReference type="EMBL" id="QUH22439.1"/>
    </source>
</evidence>
<feature type="transmembrane region" description="Helical" evidence="1">
    <location>
        <begin position="6"/>
        <end position="33"/>
    </location>
</feature>
<keyword evidence="3" id="KW-1185">Reference proteome</keyword>
<keyword evidence="1" id="KW-0472">Membrane</keyword>
<evidence type="ECO:0000256" key="1">
    <source>
        <dbReference type="SAM" id="Phobius"/>
    </source>
</evidence>
<reference evidence="2" key="1">
    <citation type="submission" date="2020-07" db="EMBL/GenBank/DDBJ databases">
        <title>Methanobacterium. sp. MethCan genome.</title>
        <authorList>
            <person name="Postec A."/>
            <person name="Quemeneur M."/>
        </authorList>
    </citation>
    <scope>NUCLEOTIDE SEQUENCE</scope>
    <source>
        <strain evidence="2">MethCAN</strain>
    </source>
</reference>
<gene>
    <name evidence="2" type="ORF">HYG87_00995</name>
</gene>
<feature type="transmembrane region" description="Helical" evidence="1">
    <location>
        <begin position="79"/>
        <end position="106"/>
    </location>
</feature>
<dbReference type="GeneID" id="64819297"/>
<dbReference type="RefSeq" id="WP_211533384.1">
    <property type="nucleotide sequence ID" value="NZ_CP058560.1"/>
</dbReference>
<dbReference type="Pfam" id="PF17647">
    <property type="entry name" value="DUF5518"/>
    <property type="match status" value="1"/>
</dbReference>
<keyword evidence="1" id="KW-1133">Transmembrane helix</keyword>
<name>A0A8T8K3F4_9EURY</name>
<evidence type="ECO:0000313" key="3">
    <source>
        <dbReference type="Proteomes" id="UP000681041"/>
    </source>
</evidence>
<keyword evidence="1" id="KW-0812">Transmembrane</keyword>
<dbReference type="Proteomes" id="UP000681041">
    <property type="component" value="Chromosome"/>
</dbReference>
<dbReference type="EMBL" id="CP058560">
    <property type="protein sequence ID" value="QUH22439.1"/>
    <property type="molecule type" value="Genomic_DNA"/>
</dbReference>
<accession>A0A8T8K3F4</accession>
<dbReference type="AlphaFoldDB" id="A0A8T8K3F4"/>
<sequence>MIDWKSVLICSGMAIVLSIILSIGGYIIATLYAGYRVGGQYPTGAIHGILVVFIATIFVLMINLLLFKAIPLGLIGVPGTFIISFFVLAIFSGIFGSIGGTLGAYIKKRTY</sequence>
<proteinExistence type="predicted"/>